<keyword evidence="4" id="KW-1185">Reference proteome</keyword>
<evidence type="ECO:0008006" key="5">
    <source>
        <dbReference type="Google" id="ProtNLM"/>
    </source>
</evidence>
<accession>A0A081NAC6</accession>
<keyword evidence="2" id="KW-0732">Signal</keyword>
<dbReference type="AlphaFoldDB" id="A0A081NAC6"/>
<evidence type="ECO:0000256" key="1">
    <source>
        <dbReference type="SAM" id="MobiDB-lite"/>
    </source>
</evidence>
<evidence type="ECO:0000313" key="3">
    <source>
        <dbReference type="EMBL" id="KEQ15399.1"/>
    </source>
</evidence>
<dbReference type="Proteomes" id="UP000028006">
    <property type="component" value="Unassembled WGS sequence"/>
</dbReference>
<feature type="chain" id="PRO_5001760633" description="Secreted protein" evidence="2">
    <location>
        <begin position="25"/>
        <end position="86"/>
    </location>
</feature>
<dbReference type="EMBL" id="JOKG01000001">
    <property type="protein sequence ID" value="KEQ15399.1"/>
    <property type="molecule type" value="Genomic_DNA"/>
</dbReference>
<organism evidence="3 4">
    <name type="scientific">Endozoicomonas montiporae</name>
    <dbReference type="NCBI Taxonomy" id="1027273"/>
    <lineage>
        <taxon>Bacteria</taxon>
        <taxon>Pseudomonadati</taxon>
        <taxon>Pseudomonadota</taxon>
        <taxon>Gammaproteobacteria</taxon>
        <taxon>Oceanospirillales</taxon>
        <taxon>Endozoicomonadaceae</taxon>
        <taxon>Endozoicomonas</taxon>
    </lineage>
</organism>
<feature type="region of interest" description="Disordered" evidence="1">
    <location>
        <begin position="46"/>
        <end position="86"/>
    </location>
</feature>
<protein>
    <recommendedName>
        <fullName evidence="5">Secreted protein</fullName>
    </recommendedName>
</protein>
<name>A0A081NAC6_9GAMM</name>
<feature type="compositionally biased region" description="Acidic residues" evidence="1">
    <location>
        <begin position="72"/>
        <end position="86"/>
    </location>
</feature>
<gene>
    <name evidence="3" type="ORF">GZ77_01760</name>
</gene>
<proteinExistence type="predicted"/>
<reference evidence="3 4" key="1">
    <citation type="submission" date="2014-06" db="EMBL/GenBank/DDBJ databases">
        <title>Whole Genome Sequences of Three Symbiotic Endozoicomonas Bacteria.</title>
        <authorList>
            <person name="Neave M.J."/>
            <person name="Apprill A."/>
            <person name="Voolstra C.R."/>
        </authorList>
    </citation>
    <scope>NUCLEOTIDE SEQUENCE [LARGE SCALE GENOMIC DNA]</scope>
    <source>
        <strain evidence="3 4">LMG 24815</strain>
    </source>
</reference>
<evidence type="ECO:0000313" key="4">
    <source>
        <dbReference type="Proteomes" id="UP000028006"/>
    </source>
</evidence>
<feature type="signal peptide" evidence="2">
    <location>
        <begin position="1"/>
        <end position="24"/>
    </location>
</feature>
<sequence length="86" mass="9600">MTMKKLAAFALLLPLTLINVPAFAGDEEQTDENNGEWVHSFEWTLAHNEQEDDNQSDSEKPKSPEFTLSENDGAESEDDSGEEDRG</sequence>
<comment type="caution">
    <text evidence="3">The sequence shown here is derived from an EMBL/GenBank/DDBJ whole genome shotgun (WGS) entry which is preliminary data.</text>
</comment>
<evidence type="ECO:0000256" key="2">
    <source>
        <dbReference type="SAM" id="SignalP"/>
    </source>
</evidence>
<dbReference type="RefSeq" id="WP_034872657.1">
    <property type="nucleotide sequence ID" value="NZ_JOKG01000001.1"/>
</dbReference>